<dbReference type="SUPFAM" id="SSF50978">
    <property type="entry name" value="WD40 repeat-like"/>
    <property type="match status" value="1"/>
</dbReference>
<keyword evidence="1" id="KW-0472">Membrane</keyword>
<evidence type="ECO:0008006" key="4">
    <source>
        <dbReference type="Google" id="ProtNLM"/>
    </source>
</evidence>
<proteinExistence type="predicted"/>
<keyword evidence="1" id="KW-1133">Transmembrane helix</keyword>
<organism evidence="2 3">
    <name type="scientific">Ilex paraguariensis</name>
    <name type="common">yerba mate</name>
    <dbReference type="NCBI Taxonomy" id="185542"/>
    <lineage>
        <taxon>Eukaryota</taxon>
        <taxon>Viridiplantae</taxon>
        <taxon>Streptophyta</taxon>
        <taxon>Embryophyta</taxon>
        <taxon>Tracheophyta</taxon>
        <taxon>Spermatophyta</taxon>
        <taxon>Magnoliopsida</taxon>
        <taxon>eudicotyledons</taxon>
        <taxon>Gunneridae</taxon>
        <taxon>Pentapetalae</taxon>
        <taxon>asterids</taxon>
        <taxon>campanulids</taxon>
        <taxon>Aquifoliales</taxon>
        <taxon>Aquifoliaceae</taxon>
        <taxon>Ilex</taxon>
    </lineage>
</organism>
<dbReference type="PROSITE" id="PS00678">
    <property type="entry name" value="WD_REPEATS_1"/>
    <property type="match status" value="1"/>
</dbReference>
<sequence length="136" mass="15009">MLHAHAQAICTQTARQSLQCFKVAPTEVEHSILEDLRNRVQLSSIVLPSVSFYTFINTHNGLNCSSISADGSFVAGGFSDSSLKVWDMAKLGQQTGSCEKSQTTIFRTDRSMNYQYLSLFFSVTLAIQSIVGQILH</sequence>
<keyword evidence="3" id="KW-1185">Reference proteome</keyword>
<dbReference type="InterPro" id="IPR019775">
    <property type="entry name" value="WD40_repeat_CS"/>
</dbReference>
<dbReference type="InterPro" id="IPR036322">
    <property type="entry name" value="WD40_repeat_dom_sf"/>
</dbReference>
<comment type="caution">
    <text evidence="2">The sequence shown here is derived from an EMBL/GenBank/DDBJ whole genome shotgun (WGS) entry which is preliminary data.</text>
</comment>
<dbReference type="PANTHER" id="PTHR19879:SF1">
    <property type="entry name" value="CANNONBALL-RELATED"/>
    <property type="match status" value="1"/>
</dbReference>
<dbReference type="PANTHER" id="PTHR19879">
    <property type="entry name" value="TRANSCRIPTION INITIATION FACTOR TFIID"/>
    <property type="match status" value="1"/>
</dbReference>
<dbReference type="Gene3D" id="2.130.10.10">
    <property type="entry name" value="YVTN repeat-like/Quinoprotein amine dehydrogenase"/>
    <property type="match status" value="1"/>
</dbReference>
<evidence type="ECO:0000256" key="1">
    <source>
        <dbReference type="SAM" id="Phobius"/>
    </source>
</evidence>
<accession>A0ABC8R894</accession>
<reference evidence="2 3" key="1">
    <citation type="submission" date="2024-02" db="EMBL/GenBank/DDBJ databases">
        <authorList>
            <person name="Vignale AGUSTIN F."/>
            <person name="Sosa J E."/>
            <person name="Modenutti C."/>
        </authorList>
    </citation>
    <scope>NUCLEOTIDE SEQUENCE [LARGE SCALE GENOMIC DNA]</scope>
</reference>
<dbReference type="EMBL" id="CAUOFW020001107">
    <property type="protein sequence ID" value="CAK9141200.1"/>
    <property type="molecule type" value="Genomic_DNA"/>
</dbReference>
<keyword evidence="1" id="KW-0812">Transmembrane</keyword>
<name>A0ABC8R894_9AQUA</name>
<evidence type="ECO:0000313" key="2">
    <source>
        <dbReference type="EMBL" id="CAK9141200.1"/>
    </source>
</evidence>
<evidence type="ECO:0000313" key="3">
    <source>
        <dbReference type="Proteomes" id="UP001642360"/>
    </source>
</evidence>
<feature type="transmembrane region" description="Helical" evidence="1">
    <location>
        <begin position="116"/>
        <end position="135"/>
    </location>
</feature>
<dbReference type="InterPro" id="IPR015943">
    <property type="entry name" value="WD40/YVTN_repeat-like_dom_sf"/>
</dbReference>
<dbReference type="Proteomes" id="UP001642360">
    <property type="component" value="Unassembled WGS sequence"/>
</dbReference>
<protein>
    <recommendedName>
        <fullName evidence="4">Transcription initiation factor TFIID subunit 5</fullName>
    </recommendedName>
</protein>
<dbReference type="AlphaFoldDB" id="A0ABC8R894"/>
<gene>
    <name evidence="2" type="ORF">ILEXP_LOCUS8731</name>
</gene>